<evidence type="ECO:0000313" key="2">
    <source>
        <dbReference type="EMBL" id="KAJ5455504.1"/>
    </source>
</evidence>
<comment type="caution">
    <text evidence="2">The sequence shown here is derived from an EMBL/GenBank/DDBJ whole genome shotgun (WGS) entry which is preliminary data.</text>
</comment>
<protein>
    <submittedName>
        <fullName evidence="2">Uncharacterized protein</fullName>
    </submittedName>
</protein>
<evidence type="ECO:0000313" key="3">
    <source>
        <dbReference type="Proteomes" id="UP001213681"/>
    </source>
</evidence>
<dbReference type="RefSeq" id="XP_056767877.1">
    <property type="nucleotide sequence ID" value="XM_056907150.1"/>
</dbReference>
<dbReference type="AlphaFoldDB" id="A0AAD6C8X4"/>
<feature type="region of interest" description="Disordered" evidence="1">
    <location>
        <begin position="1"/>
        <end position="20"/>
    </location>
</feature>
<dbReference type="Proteomes" id="UP001213681">
    <property type="component" value="Unassembled WGS sequence"/>
</dbReference>
<keyword evidence="3" id="KW-1185">Reference proteome</keyword>
<accession>A0AAD6C8X4</accession>
<gene>
    <name evidence="2" type="ORF">N7458_003768</name>
</gene>
<sequence>MAPPNKNQTSSLATSATSSSRLRDILNRTLSSRRIHKKSGVIKKYRCLPGAPSLPVPRKDSWQAQRVQQDLQEHDAAIDPNAVWKGYVVARPL</sequence>
<proteinExistence type="predicted"/>
<feature type="compositionally biased region" description="Low complexity" evidence="1">
    <location>
        <begin position="10"/>
        <end position="20"/>
    </location>
</feature>
<organism evidence="2 3">
    <name type="scientific">Penicillium daleae</name>
    <dbReference type="NCBI Taxonomy" id="63821"/>
    <lineage>
        <taxon>Eukaryota</taxon>
        <taxon>Fungi</taxon>
        <taxon>Dikarya</taxon>
        <taxon>Ascomycota</taxon>
        <taxon>Pezizomycotina</taxon>
        <taxon>Eurotiomycetes</taxon>
        <taxon>Eurotiomycetidae</taxon>
        <taxon>Eurotiales</taxon>
        <taxon>Aspergillaceae</taxon>
        <taxon>Penicillium</taxon>
    </lineage>
</organism>
<dbReference type="EMBL" id="JAPVEA010000004">
    <property type="protein sequence ID" value="KAJ5455504.1"/>
    <property type="molecule type" value="Genomic_DNA"/>
</dbReference>
<evidence type="ECO:0000256" key="1">
    <source>
        <dbReference type="SAM" id="MobiDB-lite"/>
    </source>
</evidence>
<name>A0AAD6C8X4_9EURO</name>
<dbReference type="GeneID" id="81597393"/>
<reference evidence="2" key="1">
    <citation type="submission" date="2022-12" db="EMBL/GenBank/DDBJ databases">
        <authorList>
            <person name="Petersen C."/>
        </authorList>
    </citation>
    <scope>NUCLEOTIDE SEQUENCE</scope>
    <source>
        <strain evidence="2">IBT 16125</strain>
    </source>
</reference>
<reference evidence="2" key="2">
    <citation type="journal article" date="2023" name="IMA Fungus">
        <title>Comparative genomic study of the Penicillium genus elucidates a diverse pangenome and 15 lateral gene transfer events.</title>
        <authorList>
            <person name="Petersen C."/>
            <person name="Sorensen T."/>
            <person name="Nielsen M.R."/>
            <person name="Sondergaard T.E."/>
            <person name="Sorensen J.L."/>
            <person name="Fitzpatrick D.A."/>
            <person name="Frisvad J.C."/>
            <person name="Nielsen K.L."/>
        </authorList>
    </citation>
    <scope>NUCLEOTIDE SEQUENCE</scope>
    <source>
        <strain evidence="2">IBT 16125</strain>
    </source>
</reference>